<proteinExistence type="predicted"/>
<dbReference type="PANTHER" id="PTHR35204">
    <property type="entry name" value="YALI0A21131P"/>
    <property type="match status" value="1"/>
</dbReference>
<keyword evidence="2" id="KW-0732">Signal</keyword>
<gene>
    <name evidence="3" type="ORF">CPB83DRAFT_800952</name>
</gene>
<sequence>MRWKRQHSDRWIQAFFCCITCSSLVLATSDEQKPLFQLLKTTTTIEDWDLERTPSANSTNQWIFDAANSLLKLWPNTRLRNGHSIVPSIIPVGTNLYHGATTHGVPTIPTGPEWTAIDPEHAYAFCRNWVFDGTGCWQLTLTAIRPLRVLYFDGASAAKMWGGSMDSQDILIWGGIQPNRTFDEKTRLLDLCTWGNKYSIDGFVRMQADFEVMLCNFSSGLQTSSFLNLYPMNGMNGSEVLSPSIGFRAVEAGKWHDRFPSEQRIQLDYSRTLSFYDTASFPNLQIHRKDQERWDHRLKMITREERHTLHRQLDDFLHGEWGSSKNGVDWRALLTVVEQRYNERLEILRYILFDVASAPDRNIEDVLKQAYRHIKDMLVPYLLNSVYPSPQNPRSYTSSKNLSWAAPAFKECSIAHTQSLQSPVIYFKLTHSEKLLLASVEAVSKEICRTMVRIWAEGVEHGFAAGTPYVPAFTWAARNVEELAEKWRNQTQGLMNWLDWSHWARCTPACNYEEMCYMPTWPFFRHLPRGPPHPPPTFRNDSTDTPSYHSSDADEVPDDEHDKEPGPDDDWYRPIPRCIRRLEPYSVA</sequence>
<dbReference type="OrthoDB" id="10261782at2759"/>
<evidence type="ECO:0000256" key="2">
    <source>
        <dbReference type="SAM" id="SignalP"/>
    </source>
</evidence>
<feature type="chain" id="PRO_5040217850" evidence="2">
    <location>
        <begin position="28"/>
        <end position="588"/>
    </location>
</feature>
<name>A0A9P6JI95_9AGAR</name>
<feature type="compositionally biased region" description="Basic and acidic residues" evidence="1">
    <location>
        <begin position="560"/>
        <end position="572"/>
    </location>
</feature>
<protein>
    <submittedName>
        <fullName evidence="3">Uncharacterized protein</fullName>
    </submittedName>
</protein>
<organism evidence="3 4">
    <name type="scientific">Crepidotus variabilis</name>
    <dbReference type="NCBI Taxonomy" id="179855"/>
    <lineage>
        <taxon>Eukaryota</taxon>
        <taxon>Fungi</taxon>
        <taxon>Dikarya</taxon>
        <taxon>Basidiomycota</taxon>
        <taxon>Agaricomycotina</taxon>
        <taxon>Agaricomycetes</taxon>
        <taxon>Agaricomycetidae</taxon>
        <taxon>Agaricales</taxon>
        <taxon>Agaricineae</taxon>
        <taxon>Crepidotaceae</taxon>
        <taxon>Crepidotus</taxon>
    </lineage>
</organism>
<keyword evidence="4" id="KW-1185">Reference proteome</keyword>
<evidence type="ECO:0000313" key="3">
    <source>
        <dbReference type="EMBL" id="KAF9522151.1"/>
    </source>
</evidence>
<evidence type="ECO:0000256" key="1">
    <source>
        <dbReference type="SAM" id="MobiDB-lite"/>
    </source>
</evidence>
<dbReference type="AlphaFoldDB" id="A0A9P6JI95"/>
<accession>A0A9P6JI95</accession>
<feature type="region of interest" description="Disordered" evidence="1">
    <location>
        <begin position="532"/>
        <end position="574"/>
    </location>
</feature>
<comment type="caution">
    <text evidence="3">The sequence shown here is derived from an EMBL/GenBank/DDBJ whole genome shotgun (WGS) entry which is preliminary data.</text>
</comment>
<evidence type="ECO:0000313" key="4">
    <source>
        <dbReference type="Proteomes" id="UP000807306"/>
    </source>
</evidence>
<reference evidence="3" key="1">
    <citation type="submission" date="2020-11" db="EMBL/GenBank/DDBJ databases">
        <authorList>
            <consortium name="DOE Joint Genome Institute"/>
            <person name="Ahrendt S."/>
            <person name="Riley R."/>
            <person name="Andreopoulos W."/>
            <person name="Labutti K."/>
            <person name="Pangilinan J."/>
            <person name="Ruiz-Duenas F.J."/>
            <person name="Barrasa J.M."/>
            <person name="Sanchez-Garcia M."/>
            <person name="Camarero S."/>
            <person name="Miyauchi S."/>
            <person name="Serrano A."/>
            <person name="Linde D."/>
            <person name="Babiker R."/>
            <person name="Drula E."/>
            <person name="Ayuso-Fernandez I."/>
            <person name="Pacheco R."/>
            <person name="Padilla G."/>
            <person name="Ferreira P."/>
            <person name="Barriuso J."/>
            <person name="Kellner H."/>
            <person name="Castanera R."/>
            <person name="Alfaro M."/>
            <person name="Ramirez L."/>
            <person name="Pisabarro A.G."/>
            <person name="Kuo A."/>
            <person name="Tritt A."/>
            <person name="Lipzen A."/>
            <person name="He G."/>
            <person name="Yan M."/>
            <person name="Ng V."/>
            <person name="Cullen D."/>
            <person name="Martin F."/>
            <person name="Rosso M.-N."/>
            <person name="Henrissat B."/>
            <person name="Hibbett D."/>
            <person name="Martinez A.T."/>
            <person name="Grigoriev I.V."/>
        </authorList>
    </citation>
    <scope>NUCLEOTIDE SEQUENCE</scope>
    <source>
        <strain evidence="3">CBS 506.95</strain>
    </source>
</reference>
<dbReference type="PANTHER" id="PTHR35204:SF1">
    <property type="entry name" value="ENTEROTOXIN"/>
    <property type="match status" value="1"/>
</dbReference>
<dbReference type="Proteomes" id="UP000807306">
    <property type="component" value="Unassembled WGS sequence"/>
</dbReference>
<dbReference type="EMBL" id="MU157958">
    <property type="protein sequence ID" value="KAF9522151.1"/>
    <property type="molecule type" value="Genomic_DNA"/>
</dbReference>
<feature type="signal peptide" evidence="2">
    <location>
        <begin position="1"/>
        <end position="27"/>
    </location>
</feature>
<dbReference type="InterPro" id="IPR038921">
    <property type="entry name" value="YOR389W-like"/>
</dbReference>